<evidence type="ECO:0000256" key="2">
    <source>
        <dbReference type="ARBA" id="ARBA00022475"/>
    </source>
</evidence>
<evidence type="ECO:0000256" key="3">
    <source>
        <dbReference type="ARBA" id="ARBA00022692"/>
    </source>
</evidence>
<proteinExistence type="predicted"/>
<dbReference type="Proteomes" id="UP000582659">
    <property type="component" value="Unassembled WGS sequence"/>
</dbReference>
<name>A0A7I8WGD6_BURXY</name>
<keyword evidence="8" id="KW-0807">Transducer</keyword>
<dbReference type="Gene3D" id="1.20.1070.10">
    <property type="entry name" value="Rhodopsin 7-helix transmembrane proteins"/>
    <property type="match status" value="1"/>
</dbReference>
<accession>A0A7I8WGD6</accession>
<dbReference type="PROSITE" id="PS50262">
    <property type="entry name" value="G_PROTEIN_RECEP_F1_2"/>
    <property type="match status" value="1"/>
</dbReference>
<dbReference type="GO" id="GO:0004930">
    <property type="term" value="F:G protein-coupled receptor activity"/>
    <property type="evidence" value="ECO:0007669"/>
    <property type="project" value="UniProtKB-KW"/>
</dbReference>
<keyword evidence="6 10" id="KW-0472">Membrane</keyword>
<dbReference type="Pfam" id="PF00001">
    <property type="entry name" value="7tm_1"/>
    <property type="match status" value="1"/>
</dbReference>
<reference evidence="12" key="1">
    <citation type="submission" date="2020-09" db="EMBL/GenBank/DDBJ databases">
        <authorList>
            <person name="Kikuchi T."/>
        </authorList>
    </citation>
    <scope>NUCLEOTIDE SEQUENCE</scope>
    <source>
        <strain evidence="12">Ka4C1</strain>
    </source>
</reference>
<dbReference type="PRINTS" id="PR00237">
    <property type="entry name" value="GPCRRHODOPSN"/>
</dbReference>
<evidence type="ECO:0000256" key="10">
    <source>
        <dbReference type="SAM" id="Phobius"/>
    </source>
</evidence>
<dbReference type="InterPro" id="IPR000276">
    <property type="entry name" value="GPCR_Rhodpsn"/>
</dbReference>
<dbReference type="SUPFAM" id="SSF81321">
    <property type="entry name" value="Family A G protein-coupled receptor-like"/>
    <property type="match status" value="1"/>
</dbReference>
<keyword evidence="2" id="KW-1003">Cell membrane</keyword>
<keyword evidence="7" id="KW-0675">Receptor</keyword>
<dbReference type="PANTHER" id="PTHR24229">
    <property type="entry name" value="NEUROPEPTIDES RECEPTOR"/>
    <property type="match status" value="1"/>
</dbReference>
<evidence type="ECO:0000256" key="6">
    <source>
        <dbReference type="ARBA" id="ARBA00023136"/>
    </source>
</evidence>
<evidence type="ECO:0000259" key="11">
    <source>
        <dbReference type="PROSITE" id="PS50262"/>
    </source>
</evidence>
<feature type="transmembrane region" description="Helical" evidence="10">
    <location>
        <begin position="143"/>
        <end position="163"/>
    </location>
</feature>
<feature type="transmembrane region" description="Helical" evidence="10">
    <location>
        <begin position="251"/>
        <end position="271"/>
    </location>
</feature>
<organism evidence="12 13">
    <name type="scientific">Bursaphelenchus xylophilus</name>
    <name type="common">Pinewood nematode worm</name>
    <name type="synonym">Aphelenchoides xylophilus</name>
    <dbReference type="NCBI Taxonomy" id="6326"/>
    <lineage>
        <taxon>Eukaryota</taxon>
        <taxon>Metazoa</taxon>
        <taxon>Ecdysozoa</taxon>
        <taxon>Nematoda</taxon>
        <taxon>Chromadorea</taxon>
        <taxon>Rhabditida</taxon>
        <taxon>Tylenchina</taxon>
        <taxon>Tylenchomorpha</taxon>
        <taxon>Aphelenchoidea</taxon>
        <taxon>Aphelenchoididae</taxon>
        <taxon>Bursaphelenchus</taxon>
    </lineage>
</organism>
<comment type="subcellular location">
    <subcellularLocation>
        <location evidence="1">Cell membrane</location>
        <topology evidence="1">Multi-pass membrane protein</topology>
    </subcellularLocation>
</comment>
<evidence type="ECO:0000256" key="7">
    <source>
        <dbReference type="ARBA" id="ARBA00023170"/>
    </source>
</evidence>
<gene>
    <name evidence="12" type="ORF">BXYJ_LOCUS7745</name>
</gene>
<evidence type="ECO:0000256" key="4">
    <source>
        <dbReference type="ARBA" id="ARBA00022989"/>
    </source>
</evidence>
<dbReference type="CDD" id="cd00637">
    <property type="entry name" value="7tm_classA_rhodopsin-like"/>
    <property type="match status" value="1"/>
</dbReference>
<feature type="transmembrane region" description="Helical" evidence="10">
    <location>
        <begin position="198"/>
        <end position="220"/>
    </location>
</feature>
<dbReference type="AlphaFoldDB" id="A0A7I8WGD6"/>
<keyword evidence="5" id="KW-0297">G-protein coupled receptor</keyword>
<keyword evidence="13" id="KW-1185">Reference proteome</keyword>
<feature type="transmembrane region" description="Helical" evidence="10">
    <location>
        <begin position="62"/>
        <end position="84"/>
    </location>
</feature>
<evidence type="ECO:0000313" key="12">
    <source>
        <dbReference type="EMBL" id="CAD5222970.1"/>
    </source>
</evidence>
<dbReference type="OrthoDB" id="6076970at2759"/>
<comment type="caution">
    <text evidence="12">The sequence shown here is derived from an EMBL/GenBank/DDBJ whole genome shotgun (WGS) entry which is preliminary data.</text>
</comment>
<evidence type="ECO:0000256" key="5">
    <source>
        <dbReference type="ARBA" id="ARBA00023040"/>
    </source>
</evidence>
<dbReference type="GO" id="GO:0042277">
    <property type="term" value="F:peptide binding"/>
    <property type="evidence" value="ECO:0007669"/>
    <property type="project" value="TreeGrafter"/>
</dbReference>
<feature type="region of interest" description="Disordered" evidence="9">
    <location>
        <begin position="417"/>
        <end position="445"/>
    </location>
</feature>
<sequence length="445" mass="50232">MEDSLYKDYVQNEYSVPLRGHRQYIAYIYILCNSIGFLVNGYVLYVVGPLLFVQTVKVPKSILFYILTLCVSDLMTMIGMLLLVTEIVLNTWKFSAFACTTYLLFDSMNKFMAPIIVVLISRTCYATICLDKRKQEHAASLRCAIPQIIASISVILMLLWPVFAYSKVSIVPATVNHSSKELTYLKKCGFLPPPEIEIGFSVVACMLSYAIPLFGIIFWYMSVPLFLRKRAENTMAKGGANGTADVAVRKVITTVLVLTIVYVVCWTPYWISLFLHRIFPDLLAFSNKNIVFIFYMVHMLPYISCCAYPLIFTVMNRAIQKAHAEVMNSQRRRFKSITEDVTRHIRDALSFRIWNRDNHLFPRSSISVATCTTAQRIGLVSPTISARSNLRPQGSSLNLLASANSVSFSNLHMVSETTPLNPSPPTSPIVRIPVDEGDERSETCL</sequence>
<dbReference type="Proteomes" id="UP000659654">
    <property type="component" value="Unassembled WGS sequence"/>
</dbReference>
<dbReference type="InterPro" id="IPR017452">
    <property type="entry name" value="GPCR_Rhodpsn_7TM"/>
</dbReference>
<dbReference type="EMBL" id="CAJFCV020000003">
    <property type="protein sequence ID" value="CAG9111451.1"/>
    <property type="molecule type" value="Genomic_DNA"/>
</dbReference>
<dbReference type="SMR" id="A0A7I8WGD6"/>
<evidence type="ECO:0000313" key="13">
    <source>
        <dbReference type="Proteomes" id="UP000659654"/>
    </source>
</evidence>
<dbReference type="GO" id="GO:0043005">
    <property type="term" value="C:neuron projection"/>
    <property type="evidence" value="ECO:0007669"/>
    <property type="project" value="TreeGrafter"/>
</dbReference>
<keyword evidence="4 10" id="KW-1133">Transmembrane helix</keyword>
<feature type="transmembrane region" description="Helical" evidence="10">
    <location>
        <begin position="291"/>
        <end position="311"/>
    </location>
</feature>
<evidence type="ECO:0000256" key="1">
    <source>
        <dbReference type="ARBA" id="ARBA00004651"/>
    </source>
</evidence>
<dbReference type="GO" id="GO:0005886">
    <property type="term" value="C:plasma membrane"/>
    <property type="evidence" value="ECO:0007669"/>
    <property type="project" value="UniProtKB-SubCell"/>
</dbReference>
<feature type="domain" description="G-protein coupled receptors family 1 profile" evidence="11">
    <location>
        <begin position="39"/>
        <end position="312"/>
    </location>
</feature>
<dbReference type="EMBL" id="CAJFDI010000003">
    <property type="protein sequence ID" value="CAD5222970.1"/>
    <property type="molecule type" value="Genomic_DNA"/>
</dbReference>
<protein>
    <submittedName>
        <fullName evidence="12">(pine wood nematode) hypothetical protein</fullName>
    </submittedName>
</protein>
<evidence type="ECO:0000256" key="8">
    <source>
        <dbReference type="ARBA" id="ARBA00023224"/>
    </source>
</evidence>
<keyword evidence="3 10" id="KW-0812">Transmembrane</keyword>
<evidence type="ECO:0000256" key="9">
    <source>
        <dbReference type="SAM" id="MobiDB-lite"/>
    </source>
</evidence>
<feature type="transmembrane region" description="Helical" evidence="10">
    <location>
        <begin position="24"/>
        <end position="53"/>
    </location>
</feature>
<dbReference type="PANTHER" id="PTHR24229:SF40">
    <property type="entry name" value="ALLATOSTATIN C RECEPTOR 1-RELATED"/>
    <property type="match status" value="1"/>
</dbReference>